<evidence type="ECO:0000313" key="1">
    <source>
        <dbReference type="EMBL" id="GAA5023623.1"/>
    </source>
</evidence>
<organism evidence="1 2">
    <name type="scientific">Streptomyces siamensis</name>
    <dbReference type="NCBI Taxonomy" id="1274986"/>
    <lineage>
        <taxon>Bacteria</taxon>
        <taxon>Bacillati</taxon>
        <taxon>Actinomycetota</taxon>
        <taxon>Actinomycetes</taxon>
        <taxon>Kitasatosporales</taxon>
        <taxon>Streptomycetaceae</taxon>
        <taxon>Streptomyces</taxon>
    </lineage>
</organism>
<accession>A0ABP9JA79</accession>
<sequence>MREVPDQLTASFAHTFPDHRDGFSIFYRQLAPHIIRPQVKPVARVGENPDASR</sequence>
<comment type="caution">
    <text evidence="1">The sequence shown here is derived from an EMBL/GenBank/DDBJ whole genome shotgun (WGS) entry which is preliminary data.</text>
</comment>
<reference evidence="2" key="1">
    <citation type="journal article" date="2019" name="Int. J. Syst. Evol. Microbiol.">
        <title>The Global Catalogue of Microorganisms (GCM) 10K type strain sequencing project: providing services to taxonomists for standard genome sequencing and annotation.</title>
        <authorList>
            <consortium name="The Broad Institute Genomics Platform"/>
            <consortium name="The Broad Institute Genome Sequencing Center for Infectious Disease"/>
            <person name="Wu L."/>
            <person name="Ma J."/>
        </authorList>
    </citation>
    <scope>NUCLEOTIDE SEQUENCE [LARGE SCALE GENOMIC DNA]</scope>
    <source>
        <strain evidence="2">JCM 18409</strain>
    </source>
</reference>
<dbReference type="EMBL" id="BAABKB010000023">
    <property type="protein sequence ID" value="GAA5023623.1"/>
    <property type="molecule type" value="Genomic_DNA"/>
</dbReference>
<protein>
    <submittedName>
        <fullName evidence="1">Uncharacterized protein</fullName>
    </submittedName>
</protein>
<keyword evidence="2" id="KW-1185">Reference proteome</keyword>
<evidence type="ECO:0000313" key="2">
    <source>
        <dbReference type="Proteomes" id="UP001501759"/>
    </source>
</evidence>
<proteinExistence type="predicted"/>
<dbReference type="Proteomes" id="UP001501759">
    <property type="component" value="Unassembled WGS sequence"/>
</dbReference>
<gene>
    <name evidence="1" type="ORF">GCM10023335_56550</name>
</gene>
<name>A0ABP9JA79_9ACTN</name>